<dbReference type="InterPro" id="IPR001342">
    <property type="entry name" value="HDH_cat"/>
</dbReference>
<feature type="domain" description="ACT" evidence="15">
    <location>
        <begin position="353"/>
        <end position="436"/>
    </location>
</feature>
<keyword evidence="10 13" id="KW-0486">Methionine biosynthesis</keyword>
<dbReference type="PANTHER" id="PTHR43331">
    <property type="entry name" value="HOMOSERINE DEHYDROGENASE"/>
    <property type="match status" value="1"/>
</dbReference>
<dbReference type="Gene3D" id="3.30.360.10">
    <property type="entry name" value="Dihydrodipicolinate Reductase, domain 2"/>
    <property type="match status" value="1"/>
</dbReference>
<feature type="binding site" evidence="12">
    <location>
        <begin position="10"/>
        <end position="17"/>
    </location>
    <ligand>
        <name>NADP(+)</name>
        <dbReference type="ChEBI" id="CHEBI:58349"/>
    </ligand>
</feature>
<dbReference type="UniPathway" id="UPA00051">
    <property type="reaction ID" value="UER00465"/>
</dbReference>
<dbReference type="eggNOG" id="COG0460">
    <property type="taxonomic scope" value="Bacteria"/>
</dbReference>
<dbReference type="Proteomes" id="UP000029692">
    <property type="component" value="Unassembled WGS sequence"/>
</dbReference>
<evidence type="ECO:0000256" key="4">
    <source>
        <dbReference type="ARBA" id="ARBA00013213"/>
    </source>
</evidence>
<keyword evidence="7 13" id="KW-0791">Threonine biosynthesis</keyword>
<comment type="catalytic activity">
    <reaction evidence="13">
        <text>L-homoserine + NADP(+) = L-aspartate 4-semialdehyde + NADPH + H(+)</text>
        <dbReference type="Rhea" id="RHEA:15761"/>
        <dbReference type="ChEBI" id="CHEBI:15378"/>
        <dbReference type="ChEBI" id="CHEBI:57476"/>
        <dbReference type="ChEBI" id="CHEBI:57783"/>
        <dbReference type="ChEBI" id="CHEBI:58349"/>
        <dbReference type="ChEBI" id="CHEBI:537519"/>
        <dbReference type="EC" id="1.1.1.3"/>
    </reaction>
</comment>
<dbReference type="CDD" id="cd04881">
    <property type="entry name" value="ACT_HSDH-Hom"/>
    <property type="match status" value="1"/>
</dbReference>
<feature type="binding site" evidence="12">
    <location>
        <position position="191"/>
    </location>
    <ligand>
        <name>L-homoserine</name>
        <dbReference type="ChEBI" id="CHEBI:57476"/>
    </ligand>
</feature>
<dbReference type="PANTHER" id="PTHR43331:SF1">
    <property type="entry name" value="HOMOSERINE DEHYDROGENASE"/>
    <property type="match status" value="1"/>
</dbReference>
<dbReference type="InterPro" id="IPR045865">
    <property type="entry name" value="ACT-like_dom_sf"/>
</dbReference>
<dbReference type="GO" id="GO:0004412">
    <property type="term" value="F:homoserine dehydrogenase activity"/>
    <property type="evidence" value="ECO:0007669"/>
    <property type="project" value="UniProtKB-EC"/>
</dbReference>
<dbReference type="UniPathway" id="UPA00050">
    <property type="reaction ID" value="UER00063"/>
</dbReference>
<evidence type="ECO:0000313" key="16">
    <source>
        <dbReference type="EMBL" id="KGE71646.1"/>
    </source>
</evidence>
<dbReference type="InterPro" id="IPR016204">
    <property type="entry name" value="HDH"/>
</dbReference>
<evidence type="ECO:0000256" key="5">
    <source>
        <dbReference type="ARBA" id="ARBA00013376"/>
    </source>
</evidence>
<dbReference type="Pfam" id="PF01842">
    <property type="entry name" value="ACT"/>
    <property type="match status" value="1"/>
</dbReference>
<dbReference type="NCBIfam" id="NF004976">
    <property type="entry name" value="PRK06349.1"/>
    <property type="match status" value="1"/>
</dbReference>
<comment type="pathway">
    <text evidence="1 13">Amino-acid biosynthesis; L-threonine biosynthesis; L-threonine from L-aspartate: step 3/5.</text>
</comment>
<dbReference type="SUPFAM" id="SSF55347">
    <property type="entry name" value="Glyceraldehyde-3-phosphate dehydrogenase-like, C-terminal domain"/>
    <property type="match status" value="1"/>
</dbReference>
<dbReference type="InterPro" id="IPR019811">
    <property type="entry name" value="HDH_CS"/>
</dbReference>
<feature type="active site" description="Proton donor" evidence="11">
    <location>
        <position position="206"/>
    </location>
</feature>
<dbReference type="InterPro" id="IPR005106">
    <property type="entry name" value="Asp/hSer_DH_NAD-bd"/>
</dbReference>
<dbReference type="InterPro" id="IPR002912">
    <property type="entry name" value="ACT_dom"/>
</dbReference>
<accession>A0A098QVP0</accession>
<dbReference type="GO" id="GO:0050661">
    <property type="term" value="F:NADP binding"/>
    <property type="evidence" value="ECO:0007669"/>
    <property type="project" value="InterPro"/>
</dbReference>
<evidence type="ECO:0000256" key="2">
    <source>
        <dbReference type="ARBA" id="ARBA00005062"/>
    </source>
</evidence>
<feature type="binding site" evidence="12">
    <location>
        <position position="106"/>
    </location>
    <ligand>
        <name>NADPH</name>
        <dbReference type="ChEBI" id="CHEBI:57783"/>
    </ligand>
</feature>
<evidence type="ECO:0000256" key="3">
    <source>
        <dbReference type="ARBA" id="ARBA00006753"/>
    </source>
</evidence>
<dbReference type="Pfam" id="PF03447">
    <property type="entry name" value="NAD_binding_3"/>
    <property type="match status" value="1"/>
</dbReference>
<evidence type="ECO:0000259" key="15">
    <source>
        <dbReference type="PROSITE" id="PS51671"/>
    </source>
</evidence>
<dbReference type="GO" id="GO:0009086">
    <property type="term" value="P:methionine biosynthetic process"/>
    <property type="evidence" value="ECO:0007669"/>
    <property type="project" value="UniProtKB-KW"/>
</dbReference>
<dbReference type="Pfam" id="PF00742">
    <property type="entry name" value="Homoserine_dh"/>
    <property type="match status" value="1"/>
</dbReference>
<dbReference type="AlphaFoldDB" id="A0A098QVP0"/>
<dbReference type="EMBL" id="JNUP01000065">
    <property type="protein sequence ID" value="KGE71646.1"/>
    <property type="molecule type" value="Genomic_DNA"/>
</dbReference>
<dbReference type="FunFam" id="3.30.360.10:FF:000005">
    <property type="entry name" value="Homoserine dehydrogenase"/>
    <property type="match status" value="1"/>
</dbReference>
<dbReference type="Gene3D" id="3.40.50.720">
    <property type="entry name" value="NAD(P)-binding Rossmann-like Domain"/>
    <property type="match status" value="1"/>
</dbReference>
<evidence type="ECO:0000256" key="10">
    <source>
        <dbReference type="ARBA" id="ARBA00023167"/>
    </source>
</evidence>
<dbReference type="OrthoDB" id="9808167at2"/>
<evidence type="ECO:0000256" key="12">
    <source>
        <dbReference type="PIRSR" id="PIRSR000098-2"/>
    </source>
</evidence>
<evidence type="ECO:0000256" key="6">
    <source>
        <dbReference type="ARBA" id="ARBA00022605"/>
    </source>
</evidence>
<evidence type="ECO:0000256" key="7">
    <source>
        <dbReference type="ARBA" id="ARBA00022697"/>
    </source>
</evidence>
<keyword evidence="17" id="KW-1185">Reference proteome</keyword>
<dbReference type="InterPro" id="IPR036291">
    <property type="entry name" value="NAD(P)-bd_dom_sf"/>
</dbReference>
<dbReference type="SUPFAM" id="SSF55021">
    <property type="entry name" value="ACT-like"/>
    <property type="match status" value="1"/>
</dbReference>
<comment type="similarity">
    <text evidence="3 14">Belongs to the homoserine dehydrogenase family.</text>
</comment>
<keyword evidence="6 13" id="KW-0028">Amino-acid biosynthesis</keyword>
<evidence type="ECO:0000256" key="8">
    <source>
        <dbReference type="ARBA" id="ARBA00022857"/>
    </source>
</evidence>
<gene>
    <name evidence="16" type="ORF">DC28_10275</name>
</gene>
<evidence type="ECO:0000313" key="17">
    <source>
        <dbReference type="Proteomes" id="UP000029692"/>
    </source>
</evidence>
<proteinExistence type="inferred from homology"/>
<evidence type="ECO:0000256" key="9">
    <source>
        <dbReference type="ARBA" id="ARBA00023002"/>
    </source>
</evidence>
<dbReference type="GO" id="GO:0009088">
    <property type="term" value="P:threonine biosynthetic process"/>
    <property type="evidence" value="ECO:0007669"/>
    <property type="project" value="UniProtKB-UniPathway"/>
</dbReference>
<evidence type="ECO:0000256" key="1">
    <source>
        <dbReference type="ARBA" id="ARBA00005056"/>
    </source>
</evidence>
<keyword evidence="8 12" id="KW-0521">NADP</keyword>
<dbReference type="PROSITE" id="PS51671">
    <property type="entry name" value="ACT"/>
    <property type="match status" value="1"/>
</dbReference>
<comment type="pathway">
    <text evidence="2 13">Amino-acid biosynthesis; L-methionine biosynthesis via de novo pathway; L-homoserine from L-aspartate: step 3/3.</text>
</comment>
<evidence type="ECO:0000256" key="11">
    <source>
        <dbReference type="PIRSR" id="PIRSR000098-1"/>
    </source>
</evidence>
<dbReference type="STRING" id="1480694.DC28_10275"/>
<comment type="caution">
    <text evidence="16">The sequence shown here is derived from an EMBL/GenBank/DDBJ whole genome shotgun (WGS) entry which is preliminary data.</text>
</comment>
<protein>
    <recommendedName>
        <fullName evidence="5 13">Homoserine dehydrogenase</fullName>
        <ecNumber evidence="4 13">1.1.1.3</ecNumber>
    </recommendedName>
</protein>
<name>A0A098QVP0_9SPIO</name>
<dbReference type="Gene3D" id="3.30.70.260">
    <property type="match status" value="1"/>
</dbReference>
<keyword evidence="9 13" id="KW-0560">Oxidoreductase</keyword>
<evidence type="ECO:0000256" key="13">
    <source>
        <dbReference type="RuleBase" id="RU000579"/>
    </source>
</evidence>
<dbReference type="SUPFAM" id="SSF51735">
    <property type="entry name" value="NAD(P)-binding Rossmann-fold domains"/>
    <property type="match status" value="1"/>
</dbReference>
<organism evidence="16 17">
    <name type="scientific">Spirochaeta lutea</name>
    <dbReference type="NCBI Taxonomy" id="1480694"/>
    <lineage>
        <taxon>Bacteria</taxon>
        <taxon>Pseudomonadati</taxon>
        <taxon>Spirochaetota</taxon>
        <taxon>Spirochaetia</taxon>
        <taxon>Spirochaetales</taxon>
        <taxon>Spirochaetaceae</taxon>
        <taxon>Spirochaeta</taxon>
    </lineage>
</organism>
<dbReference type="PIRSF" id="PIRSF000098">
    <property type="entry name" value="Homoser_dehydrog"/>
    <property type="match status" value="1"/>
</dbReference>
<evidence type="ECO:0000256" key="14">
    <source>
        <dbReference type="RuleBase" id="RU004171"/>
    </source>
</evidence>
<dbReference type="EC" id="1.1.1.3" evidence="4 13"/>
<reference evidence="16 17" key="1">
    <citation type="submission" date="2014-05" db="EMBL/GenBank/DDBJ databases">
        <title>De novo Genome Sequence of Spirocheata sp.</title>
        <authorList>
            <person name="Shivani Y."/>
            <person name="Subhash Y."/>
            <person name="Tushar L."/>
            <person name="Sasikala C."/>
            <person name="Ramana C.V."/>
        </authorList>
    </citation>
    <scope>NUCLEOTIDE SEQUENCE [LARGE SCALE GENOMIC DNA]</scope>
    <source>
        <strain evidence="16 17">JC230</strain>
    </source>
</reference>
<dbReference type="PROSITE" id="PS01042">
    <property type="entry name" value="HOMOSER_DHGENASE"/>
    <property type="match status" value="1"/>
</dbReference>
<sequence length="447" mass="47654">MSQRVGVALVGCGTVGGSTAALLLDQEEKIHQRSGVHLELRYIVDKNFDVARSLELPETLFTEDLDTALSDPEVQIVIELVGGTGFALELSRRVLKAGKHLVTANKALLAHHGAELFPLAEQNGCSIGFEASCGGGIPLVRTLYDGLMANTIDAIYGIVNGTCNYILTEMIEKGQSYDDALAQAQADGLAEADPTLDVAGIDSAHKICIMASLAFGATVDLDRIPVAGINRLQAEDVAYGNEMGYVIKLIASAVQTNRGCFVRVEPAFISMDHPLAWVGGSFNAVSIYGHAVGHTMYYGRGAGGSPTASAVAGDCIAIAGGAYPIQFKQINIWQGKTKPATQLDPAEIHQRYYLRLMVQDKPGNLGRITTVLGSKGISLSSIMQHEIPESIQGDSNEPGSVPIVITTHRVKEADLHSAIREIENLAAVQPGSAVIPIIDEHPEFREF</sequence>
<dbReference type="RefSeq" id="WP_037548083.1">
    <property type="nucleotide sequence ID" value="NZ_JNUP01000065.1"/>
</dbReference>